<dbReference type="EMBL" id="OVEO01000012">
    <property type="protein sequence ID" value="SPQ99725.1"/>
    <property type="molecule type" value="Genomic_DNA"/>
</dbReference>
<dbReference type="GO" id="GO:0005634">
    <property type="term" value="C:nucleus"/>
    <property type="evidence" value="ECO:0007669"/>
    <property type="project" value="UniProtKB-SubCell"/>
</dbReference>
<keyword evidence="6" id="KW-0496">Mitochondrion</keyword>
<dbReference type="PANTHER" id="PTHR10741">
    <property type="entry name" value="TRANSLIN AND TRANSLIN ASSOCIATED PROTEIN X"/>
    <property type="match status" value="1"/>
</dbReference>
<dbReference type="Gene3D" id="1.20.58.200">
    <property type="entry name" value="Translin, domain 2"/>
    <property type="match status" value="1"/>
</dbReference>
<name>A0A3P3YHU5_PLABS</name>
<comment type="subcellular location">
    <subcellularLocation>
        <location evidence="2">Cytoplasm</location>
    </subcellularLocation>
    <subcellularLocation>
        <location evidence="1">Nucleus</location>
    </subcellularLocation>
</comment>
<organism evidence="6 7">
    <name type="scientific">Plasmodiophora brassicae</name>
    <name type="common">Clubroot disease agent</name>
    <dbReference type="NCBI Taxonomy" id="37360"/>
    <lineage>
        <taxon>Eukaryota</taxon>
        <taxon>Sar</taxon>
        <taxon>Rhizaria</taxon>
        <taxon>Endomyxa</taxon>
        <taxon>Phytomyxea</taxon>
        <taxon>Plasmodiophorida</taxon>
        <taxon>Plasmodiophoridae</taxon>
        <taxon>Plasmodiophora</taxon>
    </lineage>
</organism>
<dbReference type="CDD" id="cd14820">
    <property type="entry name" value="TRAX"/>
    <property type="match status" value="1"/>
</dbReference>
<dbReference type="SUPFAM" id="SSF74784">
    <property type="entry name" value="Translin"/>
    <property type="match status" value="1"/>
</dbReference>
<proteinExistence type="inferred from homology"/>
<reference evidence="6 7" key="1">
    <citation type="submission" date="2018-03" db="EMBL/GenBank/DDBJ databases">
        <authorList>
            <person name="Fogelqvist J."/>
        </authorList>
    </citation>
    <scope>NUCLEOTIDE SEQUENCE [LARGE SCALE GENOMIC DNA]</scope>
</reference>
<dbReference type="InterPro" id="IPR036081">
    <property type="entry name" value="Translin_sf"/>
</dbReference>
<evidence type="ECO:0000256" key="3">
    <source>
        <dbReference type="ARBA" id="ARBA00005902"/>
    </source>
</evidence>
<dbReference type="InterPro" id="IPR016069">
    <property type="entry name" value="Translin_C"/>
</dbReference>
<evidence type="ECO:0008006" key="8">
    <source>
        <dbReference type="Google" id="ProtNLM"/>
    </source>
</evidence>
<dbReference type="Gene3D" id="1.20.58.190">
    <property type="entry name" value="Translin, domain 1"/>
    <property type="match status" value="1"/>
</dbReference>
<dbReference type="Pfam" id="PF01997">
    <property type="entry name" value="Translin"/>
    <property type="match status" value="1"/>
</dbReference>
<gene>
    <name evidence="6" type="ORF">PLBR_LOCUS6940</name>
</gene>
<dbReference type="AlphaFoldDB" id="A0A3P3YHU5"/>
<evidence type="ECO:0000313" key="7">
    <source>
        <dbReference type="Proteomes" id="UP000290189"/>
    </source>
</evidence>
<evidence type="ECO:0000313" key="6">
    <source>
        <dbReference type="EMBL" id="SPQ99725.1"/>
    </source>
</evidence>
<evidence type="ECO:0000256" key="5">
    <source>
        <dbReference type="ARBA" id="ARBA00023242"/>
    </source>
</evidence>
<protein>
    <recommendedName>
        <fullName evidence="8">Translin</fullName>
    </recommendedName>
</protein>
<dbReference type="GO" id="GO:0005737">
    <property type="term" value="C:cytoplasm"/>
    <property type="evidence" value="ECO:0007669"/>
    <property type="project" value="UniProtKB-SubCell"/>
</dbReference>
<evidence type="ECO:0000256" key="2">
    <source>
        <dbReference type="ARBA" id="ARBA00004496"/>
    </source>
</evidence>
<dbReference type="GO" id="GO:0043565">
    <property type="term" value="F:sequence-specific DNA binding"/>
    <property type="evidence" value="ECO:0007669"/>
    <property type="project" value="InterPro"/>
</dbReference>
<keyword evidence="5" id="KW-0539">Nucleus</keyword>
<comment type="similarity">
    <text evidence="3">Belongs to the translin family.</text>
</comment>
<accession>A0A3P3YHU5</accession>
<geneLocation type="mitochondrion" evidence="6"/>
<dbReference type="InterPro" id="IPR016068">
    <property type="entry name" value="Translin_N"/>
</dbReference>
<evidence type="ECO:0000256" key="1">
    <source>
        <dbReference type="ARBA" id="ARBA00004123"/>
    </source>
</evidence>
<evidence type="ECO:0000256" key="4">
    <source>
        <dbReference type="ARBA" id="ARBA00022490"/>
    </source>
</evidence>
<dbReference type="Proteomes" id="UP000290189">
    <property type="component" value="Unassembled WGS sequence"/>
</dbReference>
<sequence>MTGADAPLVAVFAAYADRIDDLNARRESARVLSRDVTKDSKNTIFLLHRATTGDRDKLLRQGATKLETIRGKIAKWTEYIVSEKEYHQFLYSISPGFQEYVEAEAFLHYLNHGTLVTKDEIQLGLLRCNADLVRISLTTHDYLLGIADLSGEVMRFAVGCASSGNFDGVKHACVFMRKLLAKCEYLSGMGRVKDWPGKVEVMRSSTIKVEIALYKLYLQKLEFPDRPLTLSSDAFERSSDQRESIGCT</sequence>
<keyword evidence="4" id="KW-0963">Cytoplasm</keyword>
<dbReference type="InterPro" id="IPR002848">
    <property type="entry name" value="Translin_fam"/>
</dbReference>